<organism evidence="1 2">
    <name type="scientific">Corynebacterium hindlerae</name>
    <dbReference type="NCBI Taxonomy" id="699041"/>
    <lineage>
        <taxon>Bacteria</taxon>
        <taxon>Bacillati</taxon>
        <taxon>Actinomycetota</taxon>
        <taxon>Actinomycetes</taxon>
        <taxon>Mycobacteriales</taxon>
        <taxon>Corynebacteriaceae</taxon>
        <taxon>Corynebacterium</taxon>
    </lineage>
</organism>
<dbReference type="AlphaFoldDB" id="A0A7G5FD94"/>
<dbReference type="Proteomes" id="UP000515570">
    <property type="component" value="Chromosome"/>
</dbReference>
<keyword evidence="2" id="KW-1185">Reference proteome</keyword>
<evidence type="ECO:0000313" key="2">
    <source>
        <dbReference type="Proteomes" id="UP000515570"/>
    </source>
</evidence>
<accession>A0A7G5FD94</accession>
<reference evidence="1 2" key="1">
    <citation type="submission" date="2020-07" db="EMBL/GenBank/DDBJ databases">
        <title>non toxigenic Corynebacterium sp. nov from a clinical source.</title>
        <authorList>
            <person name="Bernier A.-M."/>
            <person name="Bernard K."/>
        </authorList>
    </citation>
    <scope>NUCLEOTIDE SEQUENCE [LARGE SCALE GENOMIC DNA]</scope>
    <source>
        <strain evidence="2">NML 93-0612</strain>
    </source>
</reference>
<name>A0A7G5FD94_9CORY</name>
<dbReference type="EMBL" id="CP059833">
    <property type="protein sequence ID" value="QMV84585.1"/>
    <property type="molecule type" value="Genomic_DNA"/>
</dbReference>
<protein>
    <submittedName>
        <fullName evidence="1">Uncharacterized protein</fullName>
    </submittedName>
</protein>
<gene>
    <name evidence="1" type="ORF">HW450_09470</name>
</gene>
<sequence>MSQAGHHVGEATSWEDLAKFDLIIISEPAEYVPEAVQRLEPLVSSRQIVIHTAVELGAEPLIDLPALGIAMACFGDDFIVDTCDEISQAVAEVLVAEMHGSVWAVSDEERPDLARALKIAAEANALKLQALRSVSSEAARNIVIRQLGGW</sequence>
<dbReference type="RefSeq" id="WP_182385393.1">
    <property type="nucleotide sequence ID" value="NZ_CP059833.1"/>
</dbReference>
<dbReference type="Gene3D" id="3.40.50.720">
    <property type="entry name" value="NAD(P)-binding Rossmann-like Domain"/>
    <property type="match status" value="1"/>
</dbReference>
<evidence type="ECO:0000313" key="1">
    <source>
        <dbReference type="EMBL" id="QMV84585.1"/>
    </source>
</evidence>
<proteinExistence type="predicted"/>